<feature type="non-terminal residue" evidence="1">
    <location>
        <position position="1"/>
    </location>
</feature>
<feature type="non-terminal residue" evidence="1">
    <location>
        <position position="56"/>
    </location>
</feature>
<protein>
    <submittedName>
        <fullName evidence="1">2706_t:CDS:1</fullName>
    </submittedName>
</protein>
<sequence>DGISGENISLPLLKITYKIDDTINFIFPDTILNNPTACQKRAILSLLNVEVDLINE</sequence>
<dbReference type="EMBL" id="CAJVPM010046434">
    <property type="protein sequence ID" value="CAG8718704.1"/>
    <property type="molecule type" value="Genomic_DNA"/>
</dbReference>
<keyword evidence="2" id="KW-1185">Reference proteome</keyword>
<evidence type="ECO:0000313" key="2">
    <source>
        <dbReference type="Proteomes" id="UP000789860"/>
    </source>
</evidence>
<comment type="caution">
    <text evidence="1">The sequence shown here is derived from an EMBL/GenBank/DDBJ whole genome shotgun (WGS) entry which is preliminary data.</text>
</comment>
<proteinExistence type="predicted"/>
<gene>
    <name evidence="1" type="ORF">SCALOS_LOCUS11174</name>
</gene>
<reference evidence="1" key="1">
    <citation type="submission" date="2021-06" db="EMBL/GenBank/DDBJ databases">
        <authorList>
            <person name="Kallberg Y."/>
            <person name="Tangrot J."/>
            <person name="Rosling A."/>
        </authorList>
    </citation>
    <scope>NUCLEOTIDE SEQUENCE</scope>
    <source>
        <strain evidence="1">AU212A</strain>
    </source>
</reference>
<organism evidence="1 2">
    <name type="scientific">Scutellospora calospora</name>
    <dbReference type="NCBI Taxonomy" id="85575"/>
    <lineage>
        <taxon>Eukaryota</taxon>
        <taxon>Fungi</taxon>
        <taxon>Fungi incertae sedis</taxon>
        <taxon>Mucoromycota</taxon>
        <taxon>Glomeromycotina</taxon>
        <taxon>Glomeromycetes</taxon>
        <taxon>Diversisporales</taxon>
        <taxon>Gigasporaceae</taxon>
        <taxon>Scutellospora</taxon>
    </lineage>
</organism>
<evidence type="ECO:0000313" key="1">
    <source>
        <dbReference type="EMBL" id="CAG8718704.1"/>
    </source>
</evidence>
<accession>A0ACA9PQ89</accession>
<name>A0ACA9PQ89_9GLOM</name>
<dbReference type="Proteomes" id="UP000789860">
    <property type="component" value="Unassembled WGS sequence"/>
</dbReference>